<evidence type="ECO:0000313" key="5">
    <source>
        <dbReference type="RefSeq" id="XP_015608385.1"/>
    </source>
</evidence>
<comment type="catalytic activity">
    <reaction evidence="1">
        <text>2 (2E,6E,10E)-geranylgeranyl diphosphate = 15-cis-phytoene + 2 diphosphate</text>
        <dbReference type="Rhea" id="RHEA:34475"/>
        <dbReference type="ChEBI" id="CHEBI:27787"/>
        <dbReference type="ChEBI" id="CHEBI:33019"/>
        <dbReference type="ChEBI" id="CHEBI:58756"/>
        <dbReference type="EC" id="2.5.1.32"/>
    </reaction>
</comment>
<dbReference type="GO" id="GO:0016117">
    <property type="term" value="P:carotenoid biosynthetic process"/>
    <property type="evidence" value="ECO:0007669"/>
    <property type="project" value="UniProtKB-KW"/>
</dbReference>
<dbReference type="PANTHER" id="PTHR31480">
    <property type="entry name" value="BIFUNCTIONAL LYCOPENE CYCLASE/PHYTOENE SYNTHASE"/>
    <property type="match status" value="1"/>
</dbReference>
<keyword evidence="3" id="KW-0125">Carotenoid biosynthesis</keyword>
<proteinExistence type="predicted"/>
<dbReference type="KEGG" id="ccin:107274114"/>
<sequence length="305" mass="35363">MRKFTPFLRPKIHVQFFRDASTSYKQSSAEYCMDLVRKSDYENFLCTLLLTNNIVPAAFAVRAFNIEIAQIQDQVHENNIGIMRFKFWEDSLNKIYDGVPPRSPIALELHRVLQRYKLSKRYFKRLIHSRAERMGLSTFADLESLEKYSENTVSSIYYLLLEANGIQNIHADHAASHLGKAHGIVTLLRSIPHNAQRRVIVLPRDILMKHNVSEENIFRGKSGQDLSNTIFDVASQAKQHLDKARKLKSDVPKDAKLIFLPATCIDIYLEKLQKVDFNVFDPSLYVRNNLLPLHLLRRKLFSSNY</sequence>
<protein>
    <recommendedName>
        <fullName evidence="2">15-cis-phytoene synthase</fullName>
        <ecNumber evidence="2">2.5.1.32</ecNumber>
    </recommendedName>
</protein>
<dbReference type="Gene3D" id="1.10.600.10">
    <property type="entry name" value="Farnesyl Diphosphate Synthase"/>
    <property type="match status" value="1"/>
</dbReference>
<dbReference type="SUPFAM" id="SSF48576">
    <property type="entry name" value="Terpenoid synthases"/>
    <property type="match status" value="1"/>
</dbReference>
<evidence type="ECO:0000256" key="2">
    <source>
        <dbReference type="ARBA" id="ARBA00012396"/>
    </source>
</evidence>
<accession>A0AAJ7FU67</accession>
<evidence type="ECO:0000256" key="1">
    <source>
        <dbReference type="ARBA" id="ARBA00001805"/>
    </source>
</evidence>
<name>A0AAJ7FU67_CEPCN</name>
<organism evidence="4 5">
    <name type="scientific">Cephus cinctus</name>
    <name type="common">Wheat stem sawfly</name>
    <dbReference type="NCBI Taxonomy" id="211228"/>
    <lineage>
        <taxon>Eukaryota</taxon>
        <taxon>Metazoa</taxon>
        <taxon>Ecdysozoa</taxon>
        <taxon>Arthropoda</taxon>
        <taxon>Hexapoda</taxon>
        <taxon>Insecta</taxon>
        <taxon>Pterygota</taxon>
        <taxon>Neoptera</taxon>
        <taxon>Endopterygota</taxon>
        <taxon>Hymenoptera</taxon>
        <taxon>Cephoidea</taxon>
        <taxon>Cephidae</taxon>
        <taxon>Cephus</taxon>
    </lineage>
</organism>
<gene>
    <name evidence="5" type="primary">LOC107274114</name>
</gene>
<evidence type="ECO:0000256" key="3">
    <source>
        <dbReference type="ARBA" id="ARBA00022746"/>
    </source>
</evidence>
<keyword evidence="4" id="KW-1185">Reference proteome</keyword>
<dbReference type="EC" id="2.5.1.32" evidence="2"/>
<dbReference type="Proteomes" id="UP000694920">
    <property type="component" value="Unplaced"/>
</dbReference>
<reference evidence="5" key="1">
    <citation type="submission" date="2025-08" db="UniProtKB">
        <authorList>
            <consortium name="RefSeq"/>
        </authorList>
    </citation>
    <scope>IDENTIFICATION</scope>
</reference>
<dbReference type="Pfam" id="PF00494">
    <property type="entry name" value="SQS_PSY"/>
    <property type="match status" value="1"/>
</dbReference>
<dbReference type="CTD" id="32151"/>
<evidence type="ECO:0000313" key="4">
    <source>
        <dbReference type="Proteomes" id="UP000694920"/>
    </source>
</evidence>
<dbReference type="AlphaFoldDB" id="A0AAJ7FU67"/>
<dbReference type="InterPro" id="IPR002060">
    <property type="entry name" value="Squ/phyt_synthse"/>
</dbReference>
<dbReference type="RefSeq" id="XP_015608385.1">
    <property type="nucleotide sequence ID" value="XM_015752899.2"/>
</dbReference>
<dbReference type="GeneID" id="107274114"/>
<dbReference type="InterPro" id="IPR008949">
    <property type="entry name" value="Isoprenoid_synthase_dom_sf"/>
</dbReference>